<dbReference type="EMBL" id="PCRO01000027">
    <property type="protein sequence ID" value="PIP22775.1"/>
    <property type="molecule type" value="Genomic_DNA"/>
</dbReference>
<dbReference type="Proteomes" id="UP000229976">
    <property type="component" value="Unassembled WGS sequence"/>
</dbReference>
<dbReference type="Gene3D" id="2.40.30.170">
    <property type="match status" value="1"/>
</dbReference>
<dbReference type="Pfam" id="PF25967">
    <property type="entry name" value="RND-MFP_C"/>
    <property type="match status" value="1"/>
</dbReference>
<dbReference type="SUPFAM" id="SSF111369">
    <property type="entry name" value="HlyD-like secretion proteins"/>
    <property type="match status" value="1"/>
</dbReference>
<keyword evidence="4" id="KW-0472">Membrane</keyword>
<feature type="transmembrane region" description="Helical" evidence="4">
    <location>
        <begin position="12"/>
        <end position="30"/>
    </location>
</feature>
<keyword evidence="2 3" id="KW-0175">Coiled coil</keyword>
<dbReference type="Gene3D" id="1.10.287.470">
    <property type="entry name" value="Helix hairpin bin"/>
    <property type="match status" value="1"/>
</dbReference>
<feature type="domain" description="CusB-like beta-barrel" evidence="5">
    <location>
        <begin position="390"/>
        <end position="464"/>
    </location>
</feature>
<comment type="caution">
    <text evidence="7">The sequence shown here is derived from an EMBL/GenBank/DDBJ whole genome shotgun (WGS) entry which is preliminary data.</text>
</comment>
<evidence type="ECO:0008006" key="9">
    <source>
        <dbReference type="Google" id="ProtNLM"/>
    </source>
</evidence>
<dbReference type="GO" id="GO:0030313">
    <property type="term" value="C:cell envelope"/>
    <property type="evidence" value="ECO:0007669"/>
    <property type="project" value="UniProtKB-SubCell"/>
</dbReference>
<evidence type="ECO:0000256" key="1">
    <source>
        <dbReference type="ARBA" id="ARBA00004196"/>
    </source>
</evidence>
<dbReference type="PANTHER" id="PTHR32347:SF27">
    <property type="entry name" value="RND EFFLUX PUMP MEMBRANE FUSION PROTEIN BARREL-SANDWICH DOMAIN-CONTAINING PROTEIN"/>
    <property type="match status" value="1"/>
</dbReference>
<evidence type="ECO:0000259" key="6">
    <source>
        <dbReference type="Pfam" id="PF25967"/>
    </source>
</evidence>
<gene>
    <name evidence="7" type="ORF">COX37_02180</name>
</gene>
<dbReference type="PRINTS" id="PR01490">
    <property type="entry name" value="RTXTOXIND"/>
</dbReference>
<evidence type="ECO:0000256" key="3">
    <source>
        <dbReference type="SAM" id="Coils"/>
    </source>
</evidence>
<evidence type="ECO:0000313" key="8">
    <source>
        <dbReference type="Proteomes" id="UP000229976"/>
    </source>
</evidence>
<protein>
    <recommendedName>
        <fullName evidence="9">Membrane fusion protein biotin-lipoyl like domain-containing protein</fullName>
    </recommendedName>
</protein>
<dbReference type="Pfam" id="PF25954">
    <property type="entry name" value="Beta-barrel_RND_2"/>
    <property type="match status" value="1"/>
</dbReference>
<dbReference type="InterPro" id="IPR050465">
    <property type="entry name" value="UPF0194_transport"/>
</dbReference>
<evidence type="ECO:0000259" key="5">
    <source>
        <dbReference type="Pfam" id="PF25954"/>
    </source>
</evidence>
<comment type="subcellular location">
    <subcellularLocation>
        <location evidence="1">Cell envelope</location>
    </subcellularLocation>
</comment>
<feature type="domain" description="Multidrug resistance protein MdtA-like C-terminal permuted SH3" evidence="6">
    <location>
        <begin position="470"/>
        <end position="524"/>
    </location>
</feature>
<organism evidence="7 8">
    <name type="scientific">Candidatus Nealsonbacteria bacterium CG23_combo_of_CG06-09_8_20_14_all_39_17</name>
    <dbReference type="NCBI Taxonomy" id="1974722"/>
    <lineage>
        <taxon>Bacteria</taxon>
        <taxon>Candidatus Nealsoniibacteriota</taxon>
    </lineage>
</organism>
<dbReference type="PANTHER" id="PTHR32347">
    <property type="entry name" value="EFFLUX SYSTEM COMPONENT YKNX-RELATED"/>
    <property type="match status" value="1"/>
</dbReference>
<reference evidence="7 8" key="1">
    <citation type="submission" date="2017-09" db="EMBL/GenBank/DDBJ databases">
        <title>Depth-based differentiation of microbial function through sediment-hosted aquifers and enrichment of novel symbionts in the deep terrestrial subsurface.</title>
        <authorList>
            <person name="Probst A.J."/>
            <person name="Ladd B."/>
            <person name="Jarett J.K."/>
            <person name="Geller-Mcgrath D.E."/>
            <person name="Sieber C.M."/>
            <person name="Emerson J.B."/>
            <person name="Anantharaman K."/>
            <person name="Thomas B.C."/>
            <person name="Malmstrom R."/>
            <person name="Stieglmeier M."/>
            <person name="Klingl A."/>
            <person name="Woyke T."/>
            <person name="Ryan C.M."/>
            <person name="Banfield J.F."/>
        </authorList>
    </citation>
    <scope>NUCLEOTIDE SEQUENCE [LARGE SCALE GENOMIC DNA]</scope>
    <source>
        <strain evidence="7">CG23_combo_of_CG06-09_8_20_14_all_39_17</strain>
    </source>
</reference>
<evidence type="ECO:0000256" key="2">
    <source>
        <dbReference type="ARBA" id="ARBA00023054"/>
    </source>
</evidence>
<feature type="coiled-coil region" evidence="3">
    <location>
        <begin position="133"/>
        <end position="171"/>
    </location>
</feature>
<dbReference type="Gene3D" id="2.40.50.100">
    <property type="match status" value="1"/>
</dbReference>
<sequence length="527" mass="57386">MDEENKKNKKGWAGKIAVLVAIIIVAYFGLSQTIFKQKETGFRVVKAEMRNIVQEISETGTVKKGEETRLSFKNGGRIEKIWVKAGDNVVKGEALAKVDISEVSIKLSEAKANLLFVKAKLEKLMAGASNEEKASAETAVLNAETAVKNAEHNLENIKASAENNLLDTQEDAKIVLNSAYLTISNSFNVADLIERTYFSANDQEGILVRESVEKIEKFLSVENDLAKMEGNLNIVSDALKKIRDICEETKYRNIVSSTDKASLDTQRTNINTALTNVVNSEQAISSVKLTNEYNINYAGTSLSSTKGTLASAQNSLALLIAPPRQEDVNSYKAQVVQAESSVALLENQLKEAVLRSPSDGQIIRVEGKEGEMQVAGSLAMSFLPTALFEIEVNIYEEDIAKINLGDPAGISLIAFPDKKLNGEVIAIDPAEELIEGVVYYKTKISIKDAPEEVRPGMTADIDIKKNIKENVLTIPSEAVGKENGKAFVQYLKNGKIEKKEIIIGAQGSGGLVEIISGLSEGDEIRVK</sequence>
<accession>A0A2G9YU50</accession>
<evidence type="ECO:0000313" key="7">
    <source>
        <dbReference type="EMBL" id="PIP22775.1"/>
    </source>
</evidence>
<keyword evidence="4" id="KW-1133">Transmembrane helix</keyword>
<keyword evidence="4" id="KW-0812">Transmembrane</keyword>
<dbReference type="AlphaFoldDB" id="A0A2G9YU50"/>
<dbReference type="Gene3D" id="2.40.420.20">
    <property type="match status" value="1"/>
</dbReference>
<name>A0A2G9YU50_9BACT</name>
<feature type="coiled-coil region" evidence="3">
    <location>
        <begin position="328"/>
        <end position="355"/>
    </location>
</feature>
<proteinExistence type="predicted"/>
<dbReference type="InterPro" id="IPR058627">
    <property type="entry name" value="MdtA-like_C"/>
</dbReference>
<dbReference type="InterPro" id="IPR058792">
    <property type="entry name" value="Beta-barrel_RND_2"/>
</dbReference>
<evidence type="ECO:0000256" key="4">
    <source>
        <dbReference type="SAM" id="Phobius"/>
    </source>
</evidence>